<keyword evidence="2" id="KW-1185">Reference proteome</keyword>
<protein>
    <submittedName>
        <fullName evidence="1">Uncharacterized protein</fullName>
    </submittedName>
</protein>
<dbReference type="EMBL" id="CM041553">
    <property type="protein sequence ID" value="KAI3353562.1"/>
    <property type="molecule type" value="Genomic_DNA"/>
</dbReference>
<proteinExistence type="predicted"/>
<accession>A0ACB8VD02</accession>
<evidence type="ECO:0000313" key="2">
    <source>
        <dbReference type="Proteomes" id="UP000831701"/>
    </source>
</evidence>
<sequence length="244" mass="27146">MAGLCWIAVTLALFLSTENTLAVVDQARLATIVDGIRREYGVQGMFSLAVRISDINNQNHDKILKEVFTSDPGNDVKNTINNNQVYIGNRVVAAKPLKRPKGRTDHAESRVVDNLFNNRNNNDFLLFYVYASPCVEKCSSATHHDIMSILQRINTIRQWANYAVVFSKIFTPRSGEVINTEQQRREALQRLGNSVGLNNIYRCDNPPGGQMKCTNCSKGVGKKGYCVYDSSQTSSSSNQPSFSG</sequence>
<dbReference type="Proteomes" id="UP000831701">
    <property type="component" value="Chromosome 23"/>
</dbReference>
<name>A0ACB8VD02_9TELE</name>
<organism evidence="1 2">
    <name type="scientific">Scortum barcoo</name>
    <name type="common">barcoo grunter</name>
    <dbReference type="NCBI Taxonomy" id="214431"/>
    <lineage>
        <taxon>Eukaryota</taxon>
        <taxon>Metazoa</taxon>
        <taxon>Chordata</taxon>
        <taxon>Craniata</taxon>
        <taxon>Vertebrata</taxon>
        <taxon>Euteleostomi</taxon>
        <taxon>Actinopterygii</taxon>
        <taxon>Neopterygii</taxon>
        <taxon>Teleostei</taxon>
        <taxon>Neoteleostei</taxon>
        <taxon>Acanthomorphata</taxon>
        <taxon>Eupercaria</taxon>
        <taxon>Centrarchiformes</taxon>
        <taxon>Terapontoidei</taxon>
        <taxon>Terapontidae</taxon>
        <taxon>Scortum</taxon>
    </lineage>
</organism>
<comment type="caution">
    <text evidence="1">The sequence shown here is derived from an EMBL/GenBank/DDBJ whole genome shotgun (WGS) entry which is preliminary data.</text>
</comment>
<reference evidence="1" key="1">
    <citation type="submission" date="2022-04" db="EMBL/GenBank/DDBJ databases">
        <title>Jade perch genome.</title>
        <authorList>
            <person name="Chao B."/>
        </authorList>
    </citation>
    <scope>NUCLEOTIDE SEQUENCE</scope>
    <source>
        <strain evidence="1">CB-2022</strain>
    </source>
</reference>
<evidence type="ECO:0000313" key="1">
    <source>
        <dbReference type="EMBL" id="KAI3353562.1"/>
    </source>
</evidence>
<gene>
    <name evidence="1" type="ORF">L3Q82_020082</name>
</gene>